<sequence length="175" mass="18515">MSWGGVPSPAAPPSSLRRRTPFGRLAAALLLATLLGACAAVPLLWQRWLAPPWGEVTAQTAPGCDLQRSACRATFEDGSALELALAPRPVPSNQPIALRLRPLGFEPRTVSVDLNGETMNMGPNHVDLAPGPDGRWIGSTSLTACITGRMAWILVVRAPVGGGERVARFRFETGG</sequence>
<proteinExistence type="predicted"/>
<gene>
    <name evidence="1" type="ORF">CATMQ487_46820</name>
</gene>
<name>A0ABN6PTI9_9BURK</name>
<dbReference type="EMBL" id="AP025730">
    <property type="protein sequence ID" value="BDI07712.1"/>
    <property type="molecule type" value="Genomic_DNA"/>
</dbReference>
<organism evidence="1 2">
    <name type="scientific">Sphaerotilus microaerophilus</name>
    <dbReference type="NCBI Taxonomy" id="2914710"/>
    <lineage>
        <taxon>Bacteria</taxon>
        <taxon>Pseudomonadati</taxon>
        <taxon>Pseudomonadota</taxon>
        <taxon>Betaproteobacteria</taxon>
        <taxon>Burkholderiales</taxon>
        <taxon>Sphaerotilaceae</taxon>
        <taxon>Sphaerotilus</taxon>
    </lineage>
</organism>
<dbReference type="RefSeq" id="WP_251970879.1">
    <property type="nucleotide sequence ID" value="NZ_AP025730.1"/>
</dbReference>
<keyword evidence="2" id="KW-1185">Reference proteome</keyword>
<reference evidence="1" key="1">
    <citation type="submission" date="2022-04" db="EMBL/GenBank/DDBJ databases">
        <title>Whole genome sequence of Sphaerotilus sp. FB-5.</title>
        <authorList>
            <person name="Takeda M."/>
            <person name="Narihara S."/>
            <person name="Akimoto M."/>
            <person name="Akimoto R."/>
            <person name="Nishiyashiki S."/>
            <person name="Murakami T."/>
        </authorList>
    </citation>
    <scope>NUCLEOTIDE SEQUENCE</scope>
    <source>
        <strain evidence="1">FB-5</strain>
    </source>
</reference>
<protein>
    <submittedName>
        <fullName evidence="1">Uncharacterized protein</fullName>
    </submittedName>
</protein>
<evidence type="ECO:0000313" key="1">
    <source>
        <dbReference type="EMBL" id="BDI07712.1"/>
    </source>
</evidence>
<dbReference type="Proteomes" id="UP001057498">
    <property type="component" value="Chromosome"/>
</dbReference>
<evidence type="ECO:0000313" key="2">
    <source>
        <dbReference type="Proteomes" id="UP001057498"/>
    </source>
</evidence>
<accession>A0ABN6PTI9</accession>